<keyword evidence="1" id="KW-0472">Membrane</keyword>
<evidence type="ECO:0000313" key="2">
    <source>
        <dbReference type="EMBL" id="SER01463.1"/>
    </source>
</evidence>
<keyword evidence="3" id="KW-1185">Reference proteome</keyword>
<dbReference type="Proteomes" id="UP000198556">
    <property type="component" value="Unassembled WGS sequence"/>
</dbReference>
<reference evidence="2 3" key="1">
    <citation type="submission" date="2016-10" db="EMBL/GenBank/DDBJ databases">
        <authorList>
            <person name="de Groot N.N."/>
        </authorList>
    </citation>
    <scope>NUCLEOTIDE SEQUENCE [LARGE SCALE GENOMIC DNA]</scope>
    <source>
        <strain evidence="2 3">DSM 15827</strain>
    </source>
</reference>
<dbReference type="AlphaFoldDB" id="A0A1H9KRJ4"/>
<name>A0A1H9KRJ4_9LACT</name>
<evidence type="ECO:0000313" key="3">
    <source>
        <dbReference type="Proteomes" id="UP000198556"/>
    </source>
</evidence>
<organism evidence="2 3">
    <name type="scientific">Granulicatella balaenopterae</name>
    <dbReference type="NCBI Taxonomy" id="137733"/>
    <lineage>
        <taxon>Bacteria</taxon>
        <taxon>Bacillati</taxon>
        <taxon>Bacillota</taxon>
        <taxon>Bacilli</taxon>
        <taxon>Lactobacillales</taxon>
        <taxon>Carnobacteriaceae</taxon>
        <taxon>Granulicatella</taxon>
    </lineage>
</organism>
<accession>A0A1H9KRJ4</accession>
<dbReference type="STRING" id="137733.SAMN05421767_1159"/>
<keyword evidence="1" id="KW-1133">Transmembrane helix</keyword>
<gene>
    <name evidence="2" type="ORF">SAMN05421767_1159</name>
</gene>
<dbReference type="RefSeq" id="WP_089746546.1">
    <property type="nucleotide sequence ID" value="NZ_FOGF01000015.1"/>
</dbReference>
<evidence type="ECO:0000256" key="1">
    <source>
        <dbReference type="SAM" id="Phobius"/>
    </source>
</evidence>
<evidence type="ECO:0008006" key="4">
    <source>
        <dbReference type="Google" id="ProtNLM"/>
    </source>
</evidence>
<feature type="transmembrane region" description="Helical" evidence="1">
    <location>
        <begin position="12"/>
        <end position="31"/>
    </location>
</feature>
<proteinExistence type="predicted"/>
<keyword evidence="1" id="KW-0812">Transmembrane</keyword>
<sequence length="206" mass="23521">MMQFKQKLEAKEKAIIIIAVVMLVFSIYYFACYKPCHNMIDRYQTDELMQELTFEQMRRDQNKNMEREIKDNQEAGLGQVYPYNHLQAEVDALNQIMTQTTSFDISFSDAVQTGDAIKRPVALSFTTEDYATAKRIIHQLYTGDNRCLINDISIAASTDGKDNQASSWTTSVQIVFVEMMKGADTTEGLVRSKEDTAQTIEDEPIL</sequence>
<dbReference type="EMBL" id="FOGF01000015">
    <property type="protein sequence ID" value="SER01463.1"/>
    <property type="molecule type" value="Genomic_DNA"/>
</dbReference>
<dbReference type="OrthoDB" id="2005242at2"/>
<protein>
    <recommendedName>
        <fullName evidence="4">Type IV pilus assembly protein PilO</fullName>
    </recommendedName>
</protein>